<keyword evidence="4" id="KW-0288">FMN</keyword>
<evidence type="ECO:0000256" key="4">
    <source>
        <dbReference type="ARBA" id="ARBA00022643"/>
    </source>
</evidence>
<accession>A0A162M5T6</accession>
<keyword evidence="8" id="KW-1185">Reference proteome</keyword>
<dbReference type="InterPro" id="IPR029479">
    <property type="entry name" value="Nitroreductase"/>
</dbReference>
<dbReference type="PATRIC" id="fig|520767.4.peg.2295"/>
<organism evidence="7 8">
    <name type="scientific">Thermovenabulum gondwanense</name>
    <dbReference type="NCBI Taxonomy" id="520767"/>
    <lineage>
        <taxon>Bacteria</taxon>
        <taxon>Bacillati</taxon>
        <taxon>Bacillota</taxon>
        <taxon>Clostridia</taxon>
        <taxon>Thermosediminibacterales</taxon>
        <taxon>Thermosediminibacteraceae</taxon>
        <taxon>Thermovenabulum</taxon>
    </lineage>
</organism>
<dbReference type="EMBL" id="LOHZ01000044">
    <property type="protein sequence ID" value="KYO64136.1"/>
    <property type="molecule type" value="Genomic_DNA"/>
</dbReference>
<evidence type="ECO:0000259" key="6">
    <source>
        <dbReference type="Pfam" id="PF00881"/>
    </source>
</evidence>
<dbReference type="Gene3D" id="3.40.109.10">
    <property type="entry name" value="NADH Oxidase"/>
    <property type="match status" value="1"/>
</dbReference>
<dbReference type="InterPro" id="IPR000415">
    <property type="entry name" value="Nitroreductase-like"/>
</dbReference>
<dbReference type="EC" id="6.3.2.31" evidence="7"/>
<protein>
    <submittedName>
        <fullName evidence="7">Coenzyme F420:L-glutamate ligase</fullName>
        <ecNumber evidence="7">6.3.2.31</ecNumber>
    </submittedName>
</protein>
<evidence type="ECO:0000313" key="8">
    <source>
        <dbReference type="Proteomes" id="UP000075737"/>
    </source>
</evidence>
<dbReference type="OrthoDB" id="9812105at2"/>
<dbReference type="GO" id="GO:0052618">
    <property type="term" value="F:coenzyme F420-0:L-glutamate ligase activity"/>
    <property type="evidence" value="ECO:0007669"/>
    <property type="project" value="UniProtKB-EC"/>
</dbReference>
<comment type="caution">
    <text evidence="7">The sequence shown here is derived from an EMBL/GenBank/DDBJ whole genome shotgun (WGS) entry which is preliminary data.</text>
</comment>
<evidence type="ECO:0000313" key="7">
    <source>
        <dbReference type="EMBL" id="KYO64136.1"/>
    </source>
</evidence>
<evidence type="ECO:0000256" key="5">
    <source>
        <dbReference type="ARBA" id="ARBA00023002"/>
    </source>
</evidence>
<sequence>MNEIINVIKTRRSIRRFLPEQIKEEELKTIIEAAIHAPSGHNEQPWHFTVIQNKELLDHFNSVIKKLMSESEVEWISAIGRNEKAHIFHNAPTVIIVSGRKSAYSALVDCSAATQNMLLAAHSLGIGSCWIGLVNFLFKIKEEAQKLSIPEGYEPFYAVALGYPDPSKQPRPIERKKDVVNYIK</sequence>
<reference evidence="7 8" key="1">
    <citation type="submission" date="2015-12" db="EMBL/GenBank/DDBJ databases">
        <title>Draft genome of Thermovenabulum gondwanense isolated from a red thermophilic microbial mat colonisisng an outflow channel of a bore well.</title>
        <authorList>
            <person name="Patel B.K."/>
        </authorList>
    </citation>
    <scope>NUCLEOTIDE SEQUENCE [LARGE SCALE GENOMIC DNA]</scope>
    <source>
        <strain evidence="7 8">R270</strain>
    </source>
</reference>
<feature type="domain" description="Nitroreductase" evidence="6">
    <location>
        <begin position="8"/>
        <end position="163"/>
    </location>
</feature>
<proteinExistence type="inferred from homology"/>
<evidence type="ECO:0000256" key="1">
    <source>
        <dbReference type="ARBA" id="ARBA00001917"/>
    </source>
</evidence>
<name>A0A162M5T6_9FIRM</name>
<dbReference type="RefSeq" id="WP_068749258.1">
    <property type="nucleotide sequence ID" value="NZ_LOHZ01000044.1"/>
</dbReference>
<dbReference type="PANTHER" id="PTHR43673:SF2">
    <property type="entry name" value="NITROREDUCTASE"/>
    <property type="match status" value="1"/>
</dbReference>
<evidence type="ECO:0000256" key="3">
    <source>
        <dbReference type="ARBA" id="ARBA00022630"/>
    </source>
</evidence>
<evidence type="ECO:0000256" key="2">
    <source>
        <dbReference type="ARBA" id="ARBA00007118"/>
    </source>
</evidence>
<dbReference type="PANTHER" id="PTHR43673">
    <property type="entry name" value="NAD(P)H NITROREDUCTASE YDGI-RELATED"/>
    <property type="match status" value="1"/>
</dbReference>
<comment type="similarity">
    <text evidence="2">Belongs to the nitroreductase family.</text>
</comment>
<dbReference type="Pfam" id="PF00881">
    <property type="entry name" value="Nitroreductase"/>
    <property type="match status" value="1"/>
</dbReference>
<comment type="cofactor">
    <cofactor evidence="1">
        <name>FMN</name>
        <dbReference type="ChEBI" id="CHEBI:58210"/>
    </cofactor>
</comment>
<gene>
    <name evidence="7" type="primary">fbiB</name>
    <name evidence="7" type="ORF">ATZ99_21670</name>
</gene>
<dbReference type="STRING" id="520767.ATZ99_21670"/>
<dbReference type="SUPFAM" id="SSF55469">
    <property type="entry name" value="FMN-dependent nitroreductase-like"/>
    <property type="match status" value="1"/>
</dbReference>
<dbReference type="Proteomes" id="UP000075737">
    <property type="component" value="Unassembled WGS sequence"/>
</dbReference>
<keyword evidence="5" id="KW-0560">Oxidoreductase</keyword>
<dbReference type="AlphaFoldDB" id="A0A162M5T6"/>
<keyword evidence="7" id="KW-0436">Ligase</keyword>
<dbReference type="GO" id="GO:0016491">
    <property type="term" value="F:oxidoreductase activity"/>
    <property type="evidence" value="ECO:0007669"/>
    <property type="project" value="UniProtKB-KW"/>
</dbReference>
<keyword evidence="3" id="KW-0285">Flavoprotein</keyword>